<dbReference type="PROSITE" id="PS00941">
    <property type="entry name" value="CARBOXYLESTERASE_B_2"/>
    <property type="match status" value="1"/>
</dbReference>
<feature type="compositionally biased region" description="Basic and acidic residues" evidence="2">
    <location>
        <begin position="27"/>
        <end position="38"/>
    </location>
</feature>
<dbReference type="AlphaFoldDB" id="A0AAJ7STD7"/>
<dbReference type="PANTHER" id="PTHR11559">
    <property type="entry name" value="CARBOXYLESTERASE"/>
    <property type="match status" value="1"/>
</dbReference>
<dbReference type="SUPFAM" id="SSF53474">
    <property type="entry name" value="alpha/beta-Hydrolases"/>
    <property type="match status" value="1"/>
</dbReference>
<feature type="domain" description="Carboxylesterase type B" evidence="3">
    <location>
        <begin position="115"/>
        <end position="579"/>
    </location>
</feature>
<evidence type="ECO:0000313" key="6">
    <source>
        <dbReference type="RefSeq" id="XP_032805242.1"/>
    </source>
</evidence>
<dbReference type="KEGG" id="pmrn:116940060"/>
<reference evidence="5 6" key="1">
    <citation type="submission" date="2025-04" db="UniProtKB">
        <authorList>
            <consortium name="RefSeq"/>
        </authorList>
    </citation>
    <scope>IDENTIFICATION</scope>
    <source>
        <tissue evidence="5 6">Sperm</tissue>
    </source>
</reference>
<dbReference type="Gene3D" id="3.40.50.1820">
    <property type="entry name" value="alpha/beta hydrolase"/>
    <property type="match status" value="1"/>
</dbReference>
<feature type="region of interest" description="Disordered" evidence="2">
    <location>
        <begin position="1"/>
        <end position="59"/>
    </location>
</feature>
<evidence type="ECO:0000259" key="3">
    <source>
        <dbReference type="Pfam" id="PF00135"/>
    </source>
</evidence>
<dbReference type="Proteomes" id="UP001318040">
    <property type="component" value="Chromosome 7"/>
</dbReference>
<evidence type="ECO:0000256" key="2">
    <source>
        <dbReference type="SAM" id="MobiDB-lite"/>
    </source>
</evidence>
<dbReference type="GeneID" id="116940060"/>
<dbReference type="InterPro" id="IPR029058">
    <property type="entry name" value="AB_hydrolase_fold"/>
</dbReference>
<dbReference type="RefSeq" id="XP_032805242.1">
    <property type="nucleotide sequence ID" value="XM_032949351.1"/>
</dbReference>
<evidence type="ECO:0000256" key="1">
    <source>
        <dbReference type="ARBA" id="ARBA00005964"/>
    </source>
</evidence>
<dbReference type="InterPro" id="IPR050309">
    <property type="entry name" value="Type-B_Carboxylest/Lipase"/>
</dbReference>
<dbReference type="InterPro" id="IPR019819">
    <property type="entry name" value="Carboxylesterase_B_CS"/>
</dbReference>
<dbReference type="Pfam" id="PF00135">
    <property type="entry name" value="COesterase"/>
    <property type="match status" value="1"/>
</dbReference>
<organism evidence="4 5">
    <name type="scientific">Petromyzon marinus</name>
    <name type="common">Sea lamprey</name>
    <dbReference type="NCBI Taxonomy" id="7757"/>
    <lineage>
        <taxon>Eukaryota</taxon>
        <taxon>Metazoa</taxon>
        <taxon>Chordata</taxon>
        <taxon>Craniata</taxon>
        <taxon>Vertebrata</taxon>
        <taxon>Cyclostomata</taxon>
        <taxon>Hyperoartia</taxon>
        <taxon>Petromyzontiformes</taxon>
        <taxon>Petromyzontidae</taxon>
        <taxon>Petromyzon</taxon>
    </lineage>
</organism>
<name>A0AAJ7STD7_PETMA</name>
<gene>
    <name evidence="5 6" type="primary">LOC116940060</name>
</gene>
<protein>
    <submittedName>
        <fullName evidence="5 6">Fumonisin B1 esterase-like</fullName>
    </submittedName>
</protein>
<keyword evidence="4" id="KW-1185">Reference proteome</keyword>
<proteinExistence type="inferred from homology"/>
<evidence type="ECO:0000313" key="4">
    <source>
        <dbReference type="Proteomes" id="UP001318040"/>
    </source>
</evidence>
<dbReference type="InterPro" id="IPR002018">
    <property type="entry name" value="CarbesteraseB"/>
</dbReference>
<evidence type="ECO:0000313" key="5">
    <source>
        <dbReference type="RefSeq" id="XP_032805241.1"/>
    </source>
</evidence>
<comment type="similarity">
    <text evidence="1">Belongs to the type-B carboxylesterase/lipase family.</text>
</comment>
<dbReference type="RefSeq" id="XP_032805241.1">
    <property type="nucleotide sequence ID" value="XM_032949350.1"/>
</dbReference>
<accession>A0AAJ7STD7</accession>
<sequence length="613" mass="66433">MSSTPLRTAPEHGAMQSDESEDEYDATEMKRLVNDHDAGAGVLSEPQKRRRSRRGPDEAPCAACTWTRALGLCAGVLVLCVAAASFAYLSGDSGHTVVDVKLPDGVALRGLHSTFAYAFLGIPYAAAPVRRWEPPRSVQGALWNGTYAATAYGSPCAQRGPAGEVLGREDCLYLNVWTPTLGGAARLPVIVWLHGGHLTRGSGHEEGLAPGEETAAQTNAVFVSLNYRLGALGFLALKELSDENLEHTSGNYGLMDQLKALRWVQKNIEVFGGDTGNVTLLGYEAGAVCALALASSPAARGLFSRVVAMSASCRMLQPSLREAEERGRSVYNGTSCGDGDLACLRDAELTSLLAASPFEDYAAWEDSRLASDFPAPKSEEEPPFFPAVVDGCLVPTPLAQGISRVNVSLVLGNTQQEVAIRPPYPEMDRWTAENFSSTLMERIENLDPGRLSQLLQLYPSDCPPPCPGKQYCTAVSDLKVTCPLDDLANATRSRQWVAGSPSPRVYRYVAAFVPEWGAEASQRPLFAARGTDARAFLGTLSAGGAKIHDREWGFTRLVRYYLMRFISTGYMPDQWPEWPGAALLSDEFTPRHVSVNECCEFWRQSSEQGPARK</sequence>